<comment type="caution">
    <text evidence="3">The sequence shown here is derived from an EMBL/GenBank/DDBJ whole genome shotgun (WGS) entry which is preliminary data.</text>
</comment>
<organism evidence="3 4">
    <name type="scientific">Thermosinus carboxydivorans Nor1</name>
    <dbReference type="NCBI Taxonomy" id="401526"/>
    <lineage>
        <taxon>Bacteria</taxon>
        <taxon>Bacillati</taxon>
        <taxon>Bacillota</taxon>
        <taxon>Negativicutes</taxon>
        <taxon>Selenomonadales</taxon>
        <taxon>Sporomusaceae</taxon>
        <taxon>Thermosinus</taxon>
    </lineage>
</organism>
<evidence type="ECO:0000256" key="1">
    <source>
        <dbReference type="ARBA" id="ARBA00023118"/>
    </source>
</evidence>
<keyword evidence="1" id="KW-0051">Antiviral defense</keyword>
<comment type="function">
    <text evidence="2">CRISPR (clustered regularly interspaced short palindromic repeat) is an adaptive immune system that provides protection against mobile genetic elements (viruses, transposable elements and conjugative plasmids). CRISPR clusters contain spacers, sequences complementary to antecedent mobile elements, and target invading nucleic acids. CRISPR clusters are transcribed and processed into CRISPR RNA (crRNA).</text>
</comment>
<gene>
    <name evidence="3" type="ORF">TcarDRAFT_2248</name>
</gene>
<accession>A1HND6</accession>
<dbReference type="GO" id="GO:0051607">
    <property type="term" value="P:defense response to virus"/>
    <property type="evidence" value="ECO:0007669"/>
    <property type="project" value="UniProtKB-KW"/>
</dbReference>
<protein>
    <submittedName>
        <fullName evidence="3">CRISPR-associated autoregulator, DevR family</fullName>
    </submittedName>
</protein>
<dbReference type="Proteomes" id="UP000005139">
    <property type="component" value="Unassembled WGS sequence"/>
</dbReference>
<sequence>MAYLSGLLLIDCPASALNNAGKKDGMNTDNAIAVKAIKSKDGIYPYVSAQAFRYWWRESLKDIPGWTASPIYRESDIAYTDANPIIYAEDDLFGYMRAPSTKRDAQKQREESNLLANATAVESGVTLTRQSPLKVSTLVSVAPLKEITNDYGVMSRHEGYPVPFYHEFYRTTLQGLFSLDLAMIGRFYHIQRTGYKHLDEVRVSLAKERGLEAYDNGKAYQLPINERLHRVEMLLKGLSRITGGAKLALHYTDVTPRLCVMAVAKGGNHLFSTFIGANNKGQVIIKTEALKEIARVYKEELLSGIYVGLPQGYLDEQREELEQALQEIATNKAIYGDRVTFLGHPREAIEAFIAELKRESSVWLA</sequence>
<dbReference type="AlphaFoldDB" id="A1HND6"/>
<evidence type="ECO:0000256" key="2">
    <source>
        <dbReference type="ARBA" id="ARBA00025626"/>
    </source>
</evidence>
<dbReference type="InterPro" id="IPR010154">
    <property type="entry name" value="CRISPR-assoc_Cas7/Cst2/DevR"/>
</dbReference>
<dbReference type="eggNOG" id="COG1857">
    <property type="taxonomic scope" value="Bacteria"/>
</dbReference>
<reference evidence="3 4" key="1">
    <citation type="submission" date="2007-01" db="EMBL/GenBank/DDBJ databases">
        <title>Annotation of the draft genome assembly of Thermosinus carboxydivorans Nor1.</title>
        <authorList>
            <consortium name="US DOE Joint Genome Institute (JGI-ORNL)"/>
            <person name="Larimer F."/>
            <person name="Land M."/>
            <person name="Hauser L."/>
        </authorList>
    </citation>
    <scope>NUCLEOTIDE SEQUENCE [LARGE SCALE GENOMIC DNA]</scope>
    <source>
        <strain evidence="3 4">Nor1</strain>
    </source>
</reference>
<dbReference type="EMBL" id="AAWL01000003">
    <property type="protein sequence ID" value="EAX48298.1"/>
    <property type="molecule type" value="Genomic_DNA"/>
</dbReference>
<dbReference type="NCBIfam" id="TIGR02585">
    <property type="entry name" value="cas_Cst2_DevR"/>
    <property type="match status" value="1"/>
</dbReference>
<evidence type="ECO:0000313" key="3">
    <source>
        <dbReference type="EMBL" id="EAX48298.1"/>
    </source>
</evidence>
<dbReference type="OrthoDB" id="9781560at2"/>
<dbReference type="RefSeq" id="WP_007288546.1">
    <property type="nucleotide sequence ID" value="NZ_AAWL01000003.1"/>
</dbReference>
<reference evidence="3 4" key="2">
    <citation type="submission" date="2007-01" db="EMBL/GenBank/DDBJ databases">
        <title>Sequencing of the draft genome and assembly of Thermosinus carboxydivorans Nor1.</title>
        <authorList>
            <consortium name="US DOE Joint Genome Institute (JGI-PGF)"/>
            <person name="Copeland A."/>
            <person name="Lucas S."/>
            <person name="Lapidus A."/>
            <person name="Barry K."/>
            <person name="Glavina del Rio T."/>
            <person name="Dalin E."/>
            <person name="Tice H."/>
            <person name="Bruce D."/>
            <person name="Pitluck S."/>
            <person name="Richardson P."/>
        </authorList>
    </citation>
    <scope>NUCLEOTIDE SEQUENCE [LARGE SCALE GENOMIC DNA]</scope>
    <source>
        <strain evidence="3 4">Nor1</strain>
    </source>
</reference>
<proteinExistence type="predicted"/>
<keyword evidence="4" id="KW-1185">Reference proteome</keyword>
<dbReference type="InterPro" id="IPR013414">
    <property type="entry name" value="Cas7/Cst2/DevR_sub_I-B/Tneap"/>
</dbReference>
<name>A1HND6_9FIRM</name>
<dbReference type="NCBIfam" id="TIGR01875">
    <property type="entry name" value="cas_MJ0381"/>
    <property type="match status" value="1"/>
</dbReference>
<dbReference type="Pfam" id="PF01905">
    <property type="entry name" value="DevR"/>
    <property type="match status" value="1"/>
</dbReference>
<evidence type="ECO:0000313" key="4">
    <source>
        <dbReference type="Proteomes" id="UP000005139"/>
    </source>
</evidence>